<dbReference type="PROSITE" id="PS50082">
    <property type="entry name" value="WD_REPEATS_2"/>
    <property type="match status" value="2"/>
</dbReference>
<dbReference type="Proteomes" id="UP001217838">
    <property type="component" value="Unassembled WGS sequence"/>
</dbReference>
<keyword evidence="6" id="KW-0067">ATP-binding</keyword>
<dbReference type="RefSeq" id="WP_272004135.1">
    <property type="nucleotide sequence ID" value="NZ_JAQNDN010000019.1"/>
</dbReference>
<dbReference type="SMART" id="SM00220">
    <property type="entry name" value="S_TKc"/>
    <property type="match status" value="1"/>
</dbReference>
<dbReference type="InterPro" id="IPR015943">
    <property type="entry name" value="WD40/YVTN_repeat-like_dom_sf"/>
</dbReference>
<dbReference type="InterPro" id="IPR008271">
    <property type="entry name" value="Ser/Thr_kinase_AS"/>
</dbReference>
<reference evidence="9 10" key="1">
    <citation type="submission" date="2022-11" db="EMBL/GenBank/DDBJ databases">
        <title>Minimal conservation of predation-associated metabolite biosynthetic gene clusters underscores biosynthetic potential of Myxococcota including descriptions for ten novel species: Archangium lansinium sp. nov., Myxococcus landrumus sp. nov., Nannocystis bai.</title>
        <authorList>
            <person name="Ahearne A."/>
            <person name="Stevens C."/>
            <person name="Dowd S."/>
        </authorList>
    </citation>
    <scope>NUCLEOTIDE SEQUENCE [LARGE SCALE GENOMIC DNA]</scope>
    <source>
        <strain evidence="9 10">NCELM</strain>
    </source>
</reference>
<dbReference type="Gene3D" id="2.130.10.10">
    <property type="entry name" value="YVTN repeat-like/Quinoprotein amine dehydrogenase"/>
    <property type="match status" value="2"/>
</dbReference>
<accession>A0ABT5BG68</accession>
<evidence type="ECO:0000256" key="1">
    <source>
        <dbReference type="ARBA" id="ARBA00022574"/>
    </source>
</evidence>
<keyword evidence="10" id="KW-1185">Reference proteome</keyword>
<dbReference type="Gene3D" id="3.30.200.20">
    <property type="entry name" value="Phosphorylase Kinase, domain 1"/>
    <property type="match status" value="1"/>
</dbReference>
<evidence type="ECO:0000256" key="5">
    <source>
        <dbReference type="ARBA" id="ARBA00022777"/>
    </source>
</evidence>
<evidence type="ECO:0000313" key="9">
    <source>
        <dbReference type="EMBL" id="MDC0672428.1"/>
    </source>
</evidence>
<sequence length="1176" mass="127610">MENHVDRVHGSSSMPPRIVHAVSTEREPPGQHVAPASDVALPLDDGSRYEFGQVFAHGGLGQIRRAFDRVLGRTIAVKEMRSLDGRARFIREAKVTARLEHPAVVPVHDFGLHADGQPYYCMKLIDGRSLETIIDETASLSERLTRLSNVVTVAEAVAFAHSRGILHRDLKPANILVGNFGETWIIDWGLAAFTDSDSVGGPTCDPAERASLTGTGEWLGTLPYMAPEQRSGQVVDARADVYGLGAVLYHLLAGRRPYADIGGPLLAEHVVAHPPTDLERLTPDVPSDLLAIVRKALARDPASRYASVRALVGDLNDFLAGRLVTAHTYRAREILGKWARRHRAVLLVAALAVVTLAATTVYSLRSIADERDAARENEARATESRALAEAAHDQARTALATMLEAEGRRELLDARRPLDARDHLANAVAIAPEQDHLHAMLAYAEQPLQALRCTGTSLLSVDVLVLHPELPLAAMSSRRIRSIELWDFERCAREHVLPLAAEARDFGFSRDGTELRVLLEGTPLVLARYDLRTGATPRWMKLPANYDTGDLADVGDVARFGRRTASDQASFVAFLRRPGDPETIELPVWSSAISPDETRLAWSARGRVHVRDDTGRITSARVHGEPGLLAVGNSGEILIEQGGSLVLQHRDGAEVNLARCGAELDPKRATGSFHAHRPLVFVHDSAGNLWSWDTHDGACTGAVVGRRVTAWKAIDLEDEPLLVTLDGDTRVSLWRGPSRTGLQLSVTLNAHGMGVFDVDVQPARGAMVTLGRDGTAHTWDLRALTGPPPLLHAPVVAVHPTGLSVALADRDRVRLVDPWTRRTLAGWDLPGIEALRWDGEDTISARRGTQLFDWHSRSNATPEPLEVGRVFAAGELSHHALPGSPFVVVSGRQASAVSNAPRVVRLHHRHSGRWIDLDRAYAYPRPATSQLSADHTRALVADTGLLVDTNSGAVLAGLTPAAVFTPGGTAILDLPDHGGLTLHDAHTGRRIRYVDFEAMLPNRRRAHHNMPVASAGRVRYRAAVFSPDGEQFVQSSGPVVTLWSAARPTRLAQLVKHRLPAFDAMFTPNGARLLTRGRDNLAHLWDTSTGAWVAELPNVAQDAIVVLSDHFIAVQSGADWLMFADTATGARLFSVQVVALAAVVFDPRGRSALVVEAPAGRDMSVRALELDAPSHP</sequence>
<dbReference type="SUPFAM" id="SSF69322">
    <property type="entry name" value="Tricorn protease domain 2"/>
    <property type="match status" value="1"/>
</dbReference>
<dbReference type="InterPro" id="IPR001680">
    <property type="entry name" value="WD40_rpt"/>
</dbReference>
<dbReference type="GO" id="GO:0016301">
    <property type="term" value="F:kinase activity"/>
    <property type="evidence" value="ECO:0007669"/>
    <property type="project" value="UniProtKB-KW"/>
</dbReference>
<keyword evidence="5 9" id="KW-0418">Kinase</keyword>
<dbReference type="InterPro" id="IPR000719">
    <property type="entry name" value="Prot_kinase_dom"/>
</dbReference>
<keyword evidence="4" id="KW-0547">Nucleotide-binding</keyword>
<dbReference type="InterPro" id="IPR011044">
    <property type="entry name" value="Quino_amine_DH_bsu"/>
</dbReference>
<keyword evidence="1 7" id="KW-0853">WD repeat</keyword>
<protein>
    <submittedName>
        <fullName evidence="9">Serine/threonine-protein kinase</fullName>
    </submittedName>
</protein>
<evidence type="ECO:0000256" key="6">
    <source>
        <dbReference type="ARBA" id="ARBA00022840"/>
    </source>
</evidence>
<dbReference type="Pfam" id="PF00069">
    <property type="entry name" value="Pkinase"/>
    <property type="match status" value="1"/>
</dbReference>
<dbReference type="SMART" id="SM00320">
    <property type="entry name" value="WD40"/>
    <property type="match status" value="2"/>
</dbReference>
<dbReference type="InterPro" id="IPR011009">
    <property type="entry name" value="Kinase-like_dom_sf"/>
</dbReference>
<keyword evidence="3" id="KW-0677">Repeat</keyword>
<dbReference type="PROSITE" id="PS50011">
    <property type="entry name" value="PROTEIN_KINASE_DOM"/>
    <property type="match status" value="1"/>
</dbReference>
<dbReference type="PROSITE" id="PS00678">
    <property type="entry name" value="WD_REPEATS_1"/>
    <property type="match status" value="1"/>
</dbReference>
<comment type="caution">
    <text evidence="9">The sequence shown here is derived from an EMBL/GenBank/DDBJ whole genome shotgun (WGS) entry which is preliminary data.</text>
</comment>
<dbReference type="SUPFAM" id="SSF56112">
    <property type="entry name" value="Protein kinase-like (PK-like)"/>
    <property type="match status" value="1"/>
</dbReference>
<gene>
    <name evidence="9" type="ORF">POL58_32060</name>
</gene>
<dbReference type="PANTHER" id="PTHR43289">
    <property type="entry name" value="MITOGEN-ACTIVATED PROTEIN KINASE KINASE KINASE 20-RELATED"/>
    <property type="match status" value="1"/>
</dbReference>
<evidence type="ECO:0000259" key="8">
    <source>
        <dbReference type="PROSITE" id="PS50011"/>
    </source>
</evidence>
<name>A0ABT5BG68_9BACT</name>
<dbReference type="SUPFAM" id="SSF50969">
    <property type="entry name" value="YVTN repeat-like/Quinoprotein amine dehydrogenase"/>
    <property type="match status" value="2"/>
</dbReference>
<feature type="repeat" description="WD" evidence="7">
    <location>
        <begin position="1054"/>
        <end position="1095"/>
    </location>
</feature>
<feature type="domain" description="Protein kinase" evidence="8">
    <location>
        <begin position="49"/>
        <end position="319"/>
    </location>
</feature>
<dbReference type="PROSITE" id="PS00108">
    <property type="entry name" value="PROTEIN_KINASE_ST"/>
    <property type="match status" value="1"/>
</dbReference>
<dbReference type="PANTHER" id="PTHR43289:SF6">
    <property type="entry name" value="SERINE_THREONINE-PROTEIN KINASE NEKL-3"/>
    <property type="match status" value="1"/>
</dbReference>
<dbReference type="Gene3D" id="1.10.510.10">
    <property type="entry name" value="Transferase(Phosphotransferase) domain 1"/>
    <property type="match status" value="1"/>
</dbReference>
<evidence type="ECO:0000256" key="2">
    <source>
        <dbReference type="ARBA" id="ARBA00022679"/>
    </source>
</evidence>
<evidence type="ECO:0000256" key="3">
    <source>
        <dbReference type="ARBA" id="ARBA00022737"/>
    </source>
</evidence>
<dbReference type="InterPro" id="IPR019775">
    <property type="entry name" value="WD40_repeat_CS"/>
</dbReference>
<dbReference type="CDD" id="cd14014">
    <property type="entry name" value="STKc_PknB_like"/>
    <property type="match status" value="1"/>
</dbReference>
<proteinExistence type="predicted"/>
<evidence type="ECO:0000313" key="10">
    <source>
        <dbReference type="Proteomes" id="UP001217838"/>
    </source>
</evidence>
<keyword evidence="2" id="KW-0808">Transferase</keyword>
<feature type="repeat" description="WD" evidence="7">
    <location>
        <begin position="748"/>
        <end position="782"/>
    </location>
</feature>
<evidence type="ECO:0000256" key="4">
    <source>
        <dbReference type="ARBA" id="ARBA00022741"/>
    </source>
</evidence>
<organism evidence="9 10">
    <name type="scientific">Nannocystis radixulma</name>
    <dbReference type="NCBI Taxonomy" id="2995305"/>
    <lineage>
        <taxon>Bacteria</taxon>
        <taxon>Pseudomonadati</taxon>
        <taxon>Myxococcota</taxon>
        <taxon>Polyangia</taxon>
        <taxon>Nannocystales</taxon>
        <taxon>Nannocystaceae</taxon>
        <taxon>Nannocystis</taxon>
    </lineage>
</organism>
<evidence type="ECO:0000256" key="7">
    <source>
        <dbReference type="PROSITE-ProRule" id="PRU00221"/>
    </source>
</evidence>
<dbReference type="EMBL" id="JAQNDN010000019">
    <property type="protein sequence ID" value="MDC0672428.1"/>
    <property type="molecule type" value="Genomic_DNA"/>
</dbReference>